<reference evidence="7" key="1">
    <citation type="submission" date="2018-05" db="EMBL/GenBank/DDBJ databases">
        <authorList>
            <person name="Lanie J.A."/>
            <person name="Ng W.-L."/>
            <person name="Kazmierczak K.M."/>
            <person name="Andrzejewski T.M."/>
            <person name="Davidsen T.M."/>
            <person name="Wayne K.J."/>
            <person name="Tettelin H."/>
            <person name="Glass J.I."/>
            <person name="Rusch D."/>
            <person name="Podicherti R."/>
            <person name="Tsui H.-C.T."/>
            <person name="Winkler M.E."/>
        </authorList>
    </citation>
    <scope>NUCLEOTIDE SEQUENCE</scope>
</reference>
<evidence type="ECO:0000256" key="5">
    <source>
        <dbReference type="ARBA" id="ARBA00023152"/>
    </source>
</evidence>
<dbReference type="GO" id="GO:0006096">
    <property type="term" value="P:glycolytic process"/>
    <property type="evidence" value="ECO:0007669"/>
    <property type="project" value="UniProtKB-KW"/>
</dbReference>
<name>A0A381P0Q1_9ZZZZ</name>
<comment type="pathway">
    <text evidence="1">Carbohydrate degradation; glycolysis; D-glyceraldehyde 3-phosphate from glycerone phosphate: step 1/1.</text>
</comment>
<dbReference type="InterPro" id="IPR035990">
    <property type="entry name" value="TIM_sf"/>
</dbReference>
<keyword evidence="4" id="KW-0963">Cytoplasm</keyword>
<dbReference type="Pfam" id="PF00121">
    <property type="entry name" value="TIM"/>
    <property type="match status" value="1"/>
</dbReference>
<dbReference type="InterPro" id="IPR020861">
    <property type="entry name" value="Triosephosphate_isomerase_AS"/>
</dbReference>
<proteinExistence type="inferred from homology"/>
<dbReference type="PROSITE" id="PS00171">
    <property type="entry name" value="TIM_1"/>
    <property type="match status" value="1"/>
</dbReference>
<dbReference type="EC" id="5.3.1.1" evidence="2"/>
<dbReference type="PANTHER" id="PTHR21139:SF42">
    <property type="entry name" value="TRIOSEPHOSPHATE ISOMERASE"/>
    <property type="match status" value="1"/>
</dbReference>
<gene>
    <name evidence="7" type="ORF">METZ01_LOCUS12981</name>
</gene>
<dbReference type="InterPro" id="IPR013785">
    <property type="entry name" value="Aldolase_TIM"/>
</dbReference>
<dbReference type="CDD" id="cd00311">
    <property type="entry name" value="TIM"/>
    <property type="match status" value="1"/>
</dbReference>
<evidence type="ECO:0000256" key="3">
    <source>
        <dbReference type="ARBA" id="ARBA00022432"/>
    </source>
</evidence>
<protein>
    <recommendedName>
        <fullName evidence="2">triose-phosphate isomerase</fullName>
        <ecNumber evidence="2">5.3.1.1</ecNumber>
    </recommendedName>
</protein>
<dbReference type="InterPro" id="IPR000652">
    <property type="entry name" value="Triosephosphate_isomerase"/>
</dbReference>
<evidence type="ECO:0000256" key="4">
    <source>
        <dbReference type="ARBA" id="ARBA00022490"/>
    </source>
</evidence>
<keyword evidence="6" id="KW-0413">Isomerase</keyword>
<dbReference type="InterPro" id="IPR022896">
    <property type="entry name" value="TrioseP_Isoase_bac/euk"/>
</dbReference>
<keyword evidence="3" id="KW-0312">Gluconeogenesis</keyword>
<dbReference type="GO" id="GO:0006094">
    <property type="term" value="P:gluconeogenesis"/>
    <property type="evidence" value="ECO:0007669"/>
    <property type="project" value="UniProtKB-KW"/>
</dbReference>
<keyword evidence="5" id="KW-0324">Glycolysis</keyword>
<dbReference type="EMBL" id="UINC01000721">
    <property type="protein sequence ID" value="SUZ60127.1"/>
    <property type="molecule type" value="Genomic_DNA"/>
</dbReference>
<dbReference type="PANTHER" id="PTHR21139">
    <property type="entry name" value="TRIOSEPHOSPHATE ISOMERASE"/>
    <property type="match status" value="1"/>
</dbReference>
<dbReference type="HAMAP" id="MF_00147_B">
    <property type="entry name" value="TIM_B"/>
    <property type="match status" value="1"/>
</dbReference>
<evidence type="ECO:0000256" key="2">
    <source>
        <dbReference type="ARBA" id="ARBA00011940"/>
    </source>
</evidence>
<dbReference type="Gene3D" id="3.20.20.70">
    <property type="entry name" value="Aldolase class I"/>
    <property type="match status" value="1"/>
</dbReference>
<accession>A0A381P0Q1</accession>
<dbReference type="FunFam" id="3.20.20.70:FF:000016">
    <property type="entry name" value="Triosephosphate isomerase"/>
    <property type="match status" value="1"/>
</dbReference>
<organism evidence="7">
    <name type="scientific">marine metagenome</name>
    <dbReference type="NCBI Taxonomy" id="408172"/>
    <lineage>
        <taxon>unclassified sequences</taxon>
        <taxon>metagenomes</taxon>
        <taxon>ecological metagenomes</taxon>
    </lineage>
</organism>
<evidence type="ECO:0000256" key="1">
    <source>
        <dbReference type="ARBA" id="ARBA00004680"/>
    </source>
</evidence>
<dbReference type="SUPFAM" id="SSF51351">
    <property type="entry name" value="Triosephosphate isomerase (TIM)"/>
    <property type="match status" value="1"/>
</dbReference>
<evidence type="ECO:0000256" key="6">
    <source>
        <dbReference type="ARBA" id="ARBA00023235"/>
    </source>
</evidence>
<dbReference type="GO" id="GO:0005829">
    <property type="term" value="C:cytosol"/>
    <property type="evidence" value="ECO:0007669"/>
    <property type="project" value="TreeGrafter"/>
</dbReference>
<dbReference type="PROSITE" id="PS51440">
    <property type="entry name" value="TIM_2"/>
    <property type="match status" value="1"/>
</dbReference>
<dbReference type="GO" id="GO:0004807">
    <property type="term" value="F:triose-phosphate isomerase activity"/>
    <property type="evidence" value="ECO:0007669"/>
    <property type="project" value="UniProtKB-EC"/>
</dbReference>
<evidence type="ECO:0000313" key="7">
    <source>
        <dbReference type="EMBL" id="SUZ60127.1"/>
    </source>
</evidence>
<dbReference type="AlphaFoldDB" id="A0A381P0Q1"/>
<dbReference type="GO" id="GO:0046166">
    <property type="term" value="P:glyceraldehyde-3-phosphate biosynthetic process"/>
    <property type="evidence" value="ECO:0007669"/>
    <property type="project" value="TreeGrafter"/>
</dbReference>
<dbReference type="NCBIfam" id="TIGR00419">
    <property type="entry name" value="tim"/>
    <property type="match status" value="1"/>
</dbReference>
<dbReference type="GO" id="GO:0019563">
    <property type="term" value="P:glycerol catabolic process"/>
    <property type="evidence" value="ECO:0007669"/>
    <property type="project" value="TreeGrafter"/>
</dbReference>
<feature type="non-terminal residue" evidence="7">
    <location>
        <position position="1"/>
    </location>
</feature>
<sequence length="247" mass="26284">VRAPMVAANWKMNGSRAICREFVEHFDVDGSVDVVFFPPFLYTSMLMEGFVSRSISVGVQDVCHVNSGAYTGEIGAEMAVDSGATYSLVGHSERRSLFGETDGLIAEKFTTCQQAGLTPVLCVGESREERLDGRAESVVAKQIGSILRTAGIKAFANAVIAYEPVWAIGTGETASPAQAQSMHAFIRAVLAKSDATTARNTRVLYGGSVKASNASELFAERDIDGGLVGGASLEFKEFTKICRAASH</sequence>